<keyword evidence="1" id="KW-0472">Membrane</keyword>
<keyword evidence="1" id="KW-0812">Transmembrane</keyword>
<name>A0A6L8UV50_9BACL</name>
<organism evidence="2 3">
    <name type="scientific">Paenibacillus silvestris</name>
    <dbReference type="NCBI Taxonomy" id="2606219"/>
    <lineage>
        <taxon>Bacteria</taxon>
        <taxon>Bacillati</taxon>
        <taxon>Bacillota</taxon>
        <taxon>Bacilli</taxon>
        <taxon>Bacillales</taxon>
        <taxon>Paenibacillaceae</taxon>
        <taxon>Paenibacillus</taxon>
    </lineage>
</organism>
<protein>
    <submittedName>
        <fullName evidence="2">Uncharacterized protein</fullName>
    </submittedName>
</protein>
<dbReference type="Proteomes" id="UP000481087">
    <property type="component" value="Unassembled WGS sequence"/>
</dbReference>
<feature type="transmembrane region" description="Helical" evidence="1">
    <location>
        <begin position="61"/>
        <end position="80"/>
    </location>
</feature>
<feature type="transmembrane region" description="Helical" evidence="1">
    <location>
        <begin position="121"/>
        <end position="142"/>
    </location>
</feature>
<keyword evidence="3" id="KW-1185">Reference proteome</keyword>
<proteinExistence type="predicted"/>
<keyword evidence="1" id="KW-1133">Transmembrane helix</keyword>
<reference evidence="2 3" key="1">
    <citation type="submission" date="2019-12" db="EMBL/GenBank/DDBJ databases">
        <title>Paenibacillus sp. nov. sp. isolated from soil.</title>
        <authorList>
            <person name="Kim J."/>
            <person name="Jeong S.E."/>
            <person name="Jung H.S."/>
            <person name="Jeon C.O."/>
        </authorList>
    </citation>
    <scope>NUCLEOTIDE SEQUENCE [LARGE SCALE GENOMIC DNA]</scope>
    <source>
        <strain evidence="2 3">5J-6</strain>
    </source>
</reference>
<gene>
    <name evidence="2" type="ORF">GQF01_08120</name>
</gene>
<dbReference type="EMBL" id="WTUZ01000010">
    <property type="protein sequence ID" value="MZQ82103.1"/>
    <property type="molecule type" value="Genomic_DNA"/>
</dbReference>
<feature type="transmembrane region" description="Helical" evidence="1">
    <location>
        <begin position="21"/>
        <end position="49"/>
    </location>
</feature>
<evidence type="ECO:0000256" key="1">
    <source>
        <dbReference type="SAM" id="Phobius"/>
    </source>
</evidence>
<sequence>MDPFLEMKQRDPAAGYKSVGITVITAALGIMNWFELRSLLLVLLTFFGVKRSSWQGIDNMSFLFMGVVWLAYVFYCQYYLKKKAEAKQVLQASAMLLAIQLGILFVCNLFSHVLLSVPFEAYMLLFLIIEGVLTLVLGWFAWDAARKRVLR</sequence>
<evidence type="ECO:0000313" key="2">
    <source>
        <dbReference type="EMBL" id="MZQ82103.1"/>
    </source>
</evidence>
<dbReference type="AlphaFoldDB" id="A0A6L8UV50"/>
<comment type="caution">
    <text evidence="2">The sequence shown here is derived from an EMBL/GenBank/DDBJ whole genome shotgun (WGS) entry which is preliminary data.</text>
</comment>
<feature type="transmembrane region" description="Helical" evidence="1">
    <location>
        <begin position="92"/>
        <end position="115"/>
    </location>
</feature>
<evidence type="ECO:0000313" key="3">
    <source>
        <dbReference type="Proteomes" id="UP000481087"/>
    </source>
</evidence>
<accession>A0A6L8UV50</accession>